<dbReference type="RefSeq" id="WP_157543397.1">
    <property type="nucleotide sequence ID" value="NZ_WQLA01000008.1"/>
</dbReference>
<gene>
    <name evidence="6" type="ORF">GO816_18260</name>
</gene>
<dbReference type="Gene3D" id="3.90.1150.10">
    <property type="entry name" value="Aspartate Aminotransferase, domain 1"/>
    <property type="match status" value="1"/>
</dbReference>
<keyword evidence="4" id="KW-0663">Pyridoxal phosphate</keyword>
<dbReference type="InterPro" id="IPR004839">
    <property type="entry name" value="Aminotransferase_I/II_large"/>
</dbReference>
<dbReference type="PANTHER" id="PTHR13693">
    <property type="entry name" value="CLASS II AMINOTRANSFERASE/8-AMINO-7-OXONONANOATE SYNTHASE"/>
    <property type="match status" value="1"/>
</dbReference>
<keyword evidence="3 6" id="KW-0808">Transferase</keyword>
<evidence type="ECO:0000256" key="1">
    <source>
        <dbReference type="ARBA" id="ARBA00001933"/>
    </source>
</evidence>
<comment type="caution">
    <text evidence="6">The sequence shown here is derived from an EMBL/GenBank/DDBJ whole genome shotgun (WGS) entry which is preliminary data.</text>
</comment>
<comment type="similarity">
    <text evidence="2">Belongs to the class-II pyridoxal-phosphate-dependent aminotransferase family. BioF subfamily.</text>
</comment>
<dbReference type="AlphaFoldDB" id="A0A6I4ID07"/>
<dbReference type="GO" id="GO:0030170">
    <property type="term" value="F:pyridoxal phosphate binding"/>
    <property type="evidence" value="ECO:0007669"/>
    <property type="project" value="InterPro"/>
</dbReference>
<dbReference type="PANTHER" id="PTHR13693:SF77">
    <property type="entry name" value="8-AMINO-7-OXONONANOATE SYNTHASE"/>
    <property type="match status" value="1"/>
</dbReference>
<evidence type="ECO:0000256" key="2">
    <source>
        <dbReference type="ARBA" id="ARBA00010008"/>
    </source>
</evidence>
<dbReference type="InterPro" id="IPR015424">
    <property type="entry name" value="PyrdxlP-dep_Trfase"/>
</dbReference>
<proteinExistence type="inferred from homology"/>
<evidence type="ECO:0000256" key="4">
    <source>
        <dbReference type="ARBA" id="ARBA00022898"/>
    </source>
</evidence>
<dbReference type="InterPro" id="IPR050087">
    <property type="entry name" value="AON_synthase_class-II"/>
</dbReference>
<keyword evidence="6" id="KW-0032">Aminotransferase</keyword>
<comment type="cofactor">
    <cofactor evidence="1">
        <name>pyridoxal 5'-phosphate</name>
        <dbReference type="ChEBI" id="CHEBI:597326"/>
    </cofactor>
</comment>
<evidence type="ECO:0000256" key="3">
    <source>
        <dbReference type="ARBA" id="ARBA00022679"/>
    </source>
</evidence>
<sequence>MGANAYIEKKLQQRIENQSYRELKAESHLIDFSSNDYLGFARSPQLKQLIADELIAHPNHLNGSSGSRLLSGNTTYSEELELMIADYHNAHSALLFNSGYDANLGLLSSVPQRGDTVIHDELAHASIIDGVRLSHADRLSFSHNDIHDLERKLSKAKGTIFIVVESVYSMDGDIAPLKQLCELAETYKAEVIVDEAHAIGVFGKGLISNLGLETAIFARVITFGKAMGCHGAAVLGDAVLKRYLVNFARSFIYTTAASFHQLAAIKMAYKMLDLNSDEFLKLQKNIALYNDLINQEDPSQNLTESAIKTIVIGGNDATRRMAELIQQSGFDVRPILSPTVKAGTERLRICLHSYNTSHEMTTLVQLIQQLHNEK</sequence>
<organism evidence="6 7">
    <name type="scientific">Mucilaginibacter aquatilis</name>
    <dbReference type="NCBI Taxonomy" id="1517760"/>
    <lineage>
        <taxon>Bacteria</taxon>
        <taxon>Pseudomonadati</taxon>
        <taxon>Bacteroidota</taxon>
        <taxon>Sphingobacteriia</taxon>
        <taxon>Sphingobacteriales</taxon>
        <taxon>Sphingobacteriaceae</taxon>
        <taxon>Mucilaginibacter</taxon>
    </lineage>
</organism>
<dbReference type="GO" id="GO:0009102">
    <property type="term" value="P:biotin biosynthetic process"/>
    <property type="evidence" value="ECO:0007669"/>
    <property type="project" value="TreeGrafter"/>
</dbReference>
<evidence type="ECO:0000313" key="7">
    <source>
        <dbReference type="Proteomes" id="UP000434850"/>
    </source>
</evidence>
<accession>A0A6I4ID07</accession>
<dbReference type="Proteomes" id="UP000434850">
    <property type="component" value="Unassembled WGS sequence"/>
</dbReference>
<evidence type="ECO:0000313" key="6">
    <source>
        <dbReference type="EMBL" id="MVN93081.1"/>
    </source>
</evidence>
<dbReference type="OrthoDB" id="9807157at2"/>
<keyword evidence="7" id="KW-1185">Reference proteome</keyword>
<feature type="domain" description="Aminotransferase class I/classII large" evidence="5">
    <location>
        <begin position="28"/>
        <end position="365"/>
    </location>
</feature>
<dbReference type="Gene3D" id="3.40.640.10">
    <property type="entry name" value="Type I PLP-dependent aspartate aminotransferase-like (Major domain)"/>
    <property type="match status" value="1"/>
</dbReference>
<dbReference type="GO" id="GO:0008483">
    <property type="term" value="F:transaminase activity"/>
    <property type="evidence" value="ECO:0007669"/>
    <property type="project" value="UniProtKB-KW"/>
</dbReference>
<dbReference type="Pfam" id="PF00155">
    <property type="entry name" value="Aminotran_1_2"/>
    <property type="match status" value="1"/>
</dbReference>
<name>A0A6I4ID07_9SPHI</name>
<dbReference type="EMBL" id="WQLA01000008">
    <property type="protein sequence ID" value="MVN93081.1"/>
    <property type="molecule type" value="Genomic_DNA"/>
</dbReference>
<protein>
    <submittedName>
        <fullName evidence="6">Aminotransferase class I/II-fold pyridoxal phosphate-dependent enzyme</fullName>
    </submittedName>
</protein>
<dbReference type="InterPro" id="IPR015422">
    <property type="entry name" value="PyrdxlP-dep_Trfase_small"/>
</dbReference>
<evidence type="ECO:0000259" key="5">
    <source>
        <dbReference type="Pfam" id="PF00155"/>
    </source>
</evidence>
<reference evidence="6 7" key="1">
    <citation type="submission" date="2019-12" db="EMBL/GenBank/DDBJ databases">
        <title>Mucilaginibacter sp. HME9299 genome sequencing and assembly.</title>
        <authorList>
            <person name="Kang H."/>
            <person name="Kim H."/>
            <person name="Joh K."/>
        </authorList>
    </citation>
    <scope>NUCLEOTIDE SEQUENCE [LARGE SCALE GENOMIC DNA]</scope>
    <source>
        <strain evidence="6 7">HME9299</strain>
    </source>
</reference>
<dbReference type="InterPro" id="IPR015421">
    <property type="entry name" value="PyrdxlP-dep_Trfase_major"/>
</dbReference>
<dbReference type="SUPFAM" id="SSF53383">
    <property type="entry name" value="PLP-dependent transferases"/>
    <property type="match status" value="1"/>
</dbReference>